<gene>
    <name evidence="3" type="ORF">SAMN05216270_10651</name>
</gene>
<evidence type="ECO:0000313" key="4">
    <source>
        <dbReference type="Proteomes" id="UP000198949"/>
    </source>
</evidence>
<keyword evidence="2" id="KW-0472">Membrane</keyword>
<sequence>MTQLRGFQKISARKATGWFFQPVALGRVAAMRFLAGAFIWVDWWWYMPWILGHRHVPGELYQPLFIARVLPVFPVPGYWIVVGTLLVMLAASIPMMLGKAPRLFGWIVAVAYFEWMIIAMSYGKVDHGKFGFLLLLFLLPTMPKARWGDRRNLSEHVGWGFNLVQIGVVCTYFFAAWAKFRYGGFEWVNSATMTWAIIRRGTEFSNWLLDFPWMLRASQWGMVTFELLSPIVMFVAAKRFKYGIVAFFYLFHLTVFLAVGISFLPHMVAMACFLPLERIRPRDLIRNLPRLPGLIRRKLQARKAVPAQGPPAEPAREAEPAS</sequence>
<proteinExistence type="predicted"/>
<dbReference type="Proteomes" id="UP000198949">
    <property type="component" value="Unassembled WGS sequence"/>
</dbReference>
<accession>A0A1G6WI56</accession>
<name>A0A1G6WI56_9ACTN</name>
<feature type="transmembrane region" description="Helical" evidence="2">
    <location>
        <begin position="20"/>
        <end position="45"/>
    </location>
</feature>
<keyword evidence="4" id="KW-1185">Reference proteome</keyword>
<dbReference type="EMBL" id="FNAD01000006">
    <property type="protein sequence ID" value="SDD65449.1"/>
    <property type="molecule type" value="Genomic_DNA"/>
</dbReference>
<dbReference type="AlphaFoldDB" id="A0A1G6WI56"/>
<feature type="transmembrane region" description="Helical" evidence="2">
    <location>
        <begin position="65"/>
        <end position="91"/>
    </location>
</feature>
<keyword evidence="2" id="KW-1133">Transmembrane helix</keyword>
<feature type="region of interest" description="Disordered" evidence="1">
    <location>
        <begin position="302"/>
        <end position="322"/>
    </location>
</feature>
<evidence type="ECO:0000256" key="2">
    <source>
        <dbReference type="SAM" id="Phobius"/>
    </source>
</evidence>
<feature type="transmembrane region" description="Helical" evidence="2">
    <location>
        <begin position="249"/>
        <end position="276"/>
    </location>
</feature>
<feature type="transmembrane region" description="Helical" evidence="2">
    <location>
        <begin position="217"/>
        <end position="237"/>
    </location>
</feature>
<dbReference type="STRING" id="58114.SAMN05216270_10651"/>
<dbReference type="OrthoDB" id="3353560at2"/>
<evidence type="ECO:0000313" key="3">
    <source>
        <dbReference type="EMBL" id="SDD65449.1"/>
    </source>
</evidence>
<feature type="transmembrane region" description="Helical" evidence="2">
    <location>
        <begin position="157"/>
        <end position="178"/>
    </location>
</feature>
<dbReference type="RefSeq" id="WP_091034165.1">
    <property type="nucleotide sequence ID" value="NZ_FNAD01000006.1"/>
</dbReference>
<organism evidence="3 4">
    <name type="scientific">Glycomyces harbinensis</name>
    <dbReference type="NCBI Taxonomy" id="58114"/>
    <lineage>
        <taxon>Bacteria</taxon>
        <taxon>Bacillati</taxon>
        <taxon>Actinomycetota</taxon>
        <taxon>Actinomycetes</taxon>
        <taxon>Glycomycetales</taxon>
        <taxon>Glycomycetaceae</taxon>
        <taxon>Glycomyces</taxon>
    </lineage>
</organism>
<protein>
    <recommendedName>
        <fullName evidence="5">Vitamin K-dependent gamma-carboxylase</fullName>
    </recommendedName>
</protein>
<keyword evidence="2" id="KW-0812">Transmembrane</keyword>
<feature type="transmembrane region" description="Helical" evidence="2">
    <location>
        <begin position="103"/>
        <end position="122"/>
    </location>
</feature>
<feature type="transmembrane region" description="Helical" evidence="2">
    <location>
        <begin position="128"/>
        <end position="145"/>
    </location>
</feature>
<evidence type="ECO:0008006" key="5">
    <source>
        <dbReference type="Google" id="ProtNLM"/>
    </source>
</evidence>
<evidence type="ECO:0000256" key="1">
    <source>
        <dbReference type="SAM" id="MobiDB-lite"/>
    </source>
</evidence>
<reference evidence="4" key="1">
    <citation type="submission" date="2016-10" db="EMBL/GenBank/DDBJ databases">
        <authorList>
            <person name="Varghese N."/>
            <person name="Submissions S."/>
        </authorList>
    </citation>
    <scope>NUCLEOTIDE SEQUENCE [LARGE SCALE GENOMIC DNA]</scope>
    <source>
        <strain evidence="4">CGMCC 4.3516</strain>
    </source>
</reference>